<dbReference type="OrthoDB" id="192702at2759"/>
<dbReference type="EMBL" id="CAICTM010000071">
    <property type="protein sequence ID" value="CAB9499958.1"/>
    <property type="molecule type" value="Genomic_DNA"/>
</dbReference>
<reference evidence="1" key="1">
    <citation type="submission" date="2020-06" db="EMBL/GenBank/DDBJ databases">
        <authorList>
            <consortium name="Plant Systems Biology data submission"/>
        </authorList>
    </citation>
    <scope>NUCLEOTIDE SEQUENCE</scope>
    <source>
        <strain evidence="1">D6</strain>
    </source>
</reference>
<evidence type="ECO:0000313" key="2">
    <source>
        <dbReference type="Proteomes" id="UP001153069"/>
    </source>
</evidence>
<protein>
    <recommendedName>
        <fullName evidence="3">DUF2855 family protein</fullName>
    </recommendedName>
</protein>
<dbReference type="Proteomes" id="UP001153069">
    <property type="component" value="Unassembled WGS sequence"/>
</dbReference>
<accession>A0A9N8H2T4</accession>
<keyword evidence="2" id="KW-1185">Reference proteome</keyword>
<proteinExistence type="predicted"/>
<organism evidence="1 2">
    <name type="scientific">Seminavis robusta</name>
    <dbReference type="NCBI Taxonomy" id="568900"/>
    <lineage>
        <taxon>Eukaryota</taxon>
        <taxon>Sar</taxon>
        <taxon>Stramenopiles</taxon>
        <taxon>Ochrophyta</taxon>
        <taxon>Bacillariophyta</taxon>
        <taxon>Bacillariophyceae</taxon>
        <taxon>Bacillariophycidae</taxon>
        <taxon>Naviculales</taxon>
        <taxon>Naviculaceae</taxon>
        <taxon>Seminavis</taxon>
    </lineage>
</organism>
<dbReference type="InterPro" id="IPR021276">
    <property type="entry name" value="DUF2855"/>
</dbReference>
<evidence type="ECO:0000313" key="1">
    <source>
        <dbReference type="EMBL" id="CAB9499958.1"/>
    </source>
</evidence>
<dbReference type="Pfam" id="PF11017">
    <property type="entry name" value="DUF2855"/>
    <property type="match status" value="1"/>
</dbReference>
<name>A0A9N8H2T4_9STRA</name>
<sequence>MDFVVNRERLEQTATVPAAPLTLGEGDILVRIEQFAFTANNVSYAATGDALGYWKFFPTSTTDSNSNGRVPVWGVGTIVASRCSGLSSSSSQTSRKVYGYFPMSHYVMLHPAAITTSSFVDGMPHRRSLPAVYNQYLLCDEDPFYAPRTERAMMVLRPLFFTSWLLLDFFSNQDFFGATACILSSASSKTSIGLAFLLQQYNQRQKDKTSKKIQIIGLTSPRNQAFVQALGVYDQIILYDTLEQDLTKNQPSCFVDMAGNTQLTTRLHQHLRDNMKYSCLVGAAHVGQGGKPTQKLPGARPKFFFAPSWTARRIQELDASKRRGMEILLHHVLLDYQRFVQWCLVEPQPWLKVKLYCGPTQVKEGYQACLQGNIPPDTAVIMSLWEEAAAAEQKQNPTAANTRSKL</sequence>
<gene>
    <name evidence="1" type="ORF">SEMRO_72_G040010.1</name>
</gene>
<dbReference type="AlphaFoldDB" id="A0A9N8H2T4"/>
<comment type="caution">
    <text evidence="1">The sequence shown here is derived from an EMBL/GenBank/DDBJ whole genome shotgun (WGS) entry which is preliminary data.</text>
</comment>
<evidence type="ECO:0008006" key="3">
    <source>
        <dbReference type="Google" id="ProtNLM"/>
    </source>
</evidence>